<dbReference type="OrthoDB" id="7185252at2"/>
<evidence type="ECO:0000313" key="5">
    <source>
        <dbReference type="EMBL" id="OAZ67801.1"/>
    </source>
</evidence>
<gene>
    <name evidence="5" type="ORF">SRCM100623_02402</name>
</gene>
<keyword evidence="2" id="KW-0238">DNA-binding</keyword>
<evidence type="ECO:0000256" key="2">
    <source>
        <dbReference type="ARBA" id="ARBA00023125"/>
    </source>
</evidence>
<dbReference type="GeneID" id="60375732"/>
<proteinExistence type="predicted"/>
<protein>
    <submittedName>
        <fullName evidence="5">Uncharacterized protein</fullName>
    </submittedName>
</protein>
<dbReference type="InterPro" id="IPR009057">
    <property type="entry name" value="Homeodomain-like_sf"/>
</dbReference>
<dbReference type="InterPro" id="IPR001647">
    <property type="entry name" value="HTH_TetR"/>
</dbReference>
<dbReference type="Pfam" id="PF00440">
    <property type="entry name" value="TetR_N"/>
    <property type="match status" value="1"/>
</dbReference>
<evidence type="ECO:0000256" key="1">
    <source>
        <dbReference type="ARBA" id="ARBA00023015"/>
    </source>
</evidence>
<dbReference type="PATRIC" id="fig|438.15.peg.2656"/>
<dbReference type="PANTHER" id="PTHR30055:SF234">
    <property type="entry name" value="HTH-TYPE TRANSCRIPTIONAL REGULATOR BETI"/>
    <property type="match status" value="1"/>
</dbReference>
<name>A0A1A0CZ28_ACEPA</name>
<sequence length="224" mass="24925">MTEHPQKPVTKAKPTTTRPKKSYRASQKREMTRAFKQDAFESAAWKVFSSIGLDAATVRDIVALSNVSPGSFYNYYKTKEAIFDIILVKVAQRVRGAARLARSEEDNLDAMLQKSQYAAFRELLSIHGAPHFLELNQHHIRAKLFNMSETREMLDDLKQNLLRVVPMKNTSPERMDFIAAAVLTTALEGLLYIARNPLVDIDQTSRLTAGMTAAGIRAAAAAAG</sequence>
<dbReference type="PROSITE" id="PS50977">
    <property type="entry name" value="HTH_TETR_2"/>
    <property type="match status" value="1"/>
</dbReference>
<keyword evidence="1" id="KW-0805">Transcription regulation</keyword>
<dbReference type="GO" id="GO:0000976">
    <property type="term" value="F:transcription cis-regulatory region binding"/>
    <property type="evidence" value="ECO:0007669"/>
    <property type="project" value="TreeGrafter"/>
</dbReference>
<dbReference type="Proteomes" id="UP000093796">
    <property type="component" value="Unassembled WGS sequence"/>
</dbReference>
<dbReference type="SUPFAM" id="SSF46689">
    <property type="entry name" value="Homeodomain-like"/>
    <property type="match status" value="1"/>
</dbReference>
<dbReference type="EMBL" id="LYUD01000132">
    <property type="protein sequence ID" value="OAZ67801.1"/>
    <property type="molecule type" value="Genomic_DNA"/>
</dbReference>
<evidence type="ECO:0000256" key="3">
    <source>
        <dbReference type="ARBA" id="ARBA00023163"/>
    </source>
</evidence>
<accession>A0A1A0CZ28</accession>
<dbReference type="PANTHER" id="PTHR30055">
    <property type="entry name" value="HTH-TYPE TRANSCRIPTIONAL REGULATOR RUTR"/>
    <property type="match status" value="1"/>
</dbReference>
<feature type="region of interest" description="Disordered" evidence="4">
    <location>
        <begin position="1"/>
        <end position="29"/>
    </location>
</feature>
<dbReference type="RefSeq" id="WP_003625447.1">
    <property type="nucleotide sequence ID" value="NZ_BSCN01000049.1"/>
</dbReference>
<dbReference type="Gene3D" id="1.10.357.10">
    <property type="entry name" value="Tetracycline Repressor, domain 2"/>
    <property type="match status" value="1"/>
</dbReference>
<reference evidence="5 6" key="1">
    <citation type="submission" date="2016-05" db="EMBL/GenBank/DDBJ databases">
        <title>Genome sequencing of Acetobacter pasteurianus strain SRCM100623.</title>
        <authorList>
            <person name="Song Y.R."/>
        </authorList>
    </citation>
    <scope>NUCLEOTIDE SEQUENCE [LARGE SCALE GENOMIC DNA]</scope>
    <source>
        <strain evidence="5 6">SRCM100623</strain>
    </source>
</reference>
<dbReference type="AlphaFoldDB" id="A0A1A0CZ28"/>
<keyword evidence="3" id="KW-0804">Transcription</keyword>
<dbReference type="GO" id="GO:0003700">
    <property type="term" value="F:DNA-binding transcription factor activity"/>
    <property type="evidence" value="ECO:0007669"/>
    <property type="project" value="TreeGrafter"/>
</dbReference>
<dbReference type="eggNOG" id="COG1309">
    <property type="taxonomic scope" value="Bacteria"/>
</dbReference>
<feature type="compositionally biased region" description="Low complexity" evidence="4">
    <location>
        <begin position="7"/>
        <end position="17"/>
    </location>
</feature>
<organism evidence="5 6">
    <name type="scientific">Acetobacter pasteurianus</name>
    <name type="common">Acetobacter turbidans</name>
    <dbReference type="NCBI Taxonomy" id="438"/>
    <lineage>
        <taxon>Bacteria</taxon>
        <taxon>Pseudomonadati</taxon>
        <taxon>Pseudomonadota</taxon>
        <taxon>Alphaproteobacteria</taxon>
        <taxon>Acetobacterales</taxon>
        <taxon>Acetobacteraceae</taxon>
        <taxon>Acetobacter</taxon>
    </lineage>
</organism>
<evidence type="ECO:0000256" key="4">
    <source>
        <dbReference type="SAM" id="MobiDB-lite"/>
    </source>
</evidence>
<dbReference type="InterPro" id="IPR050109">
    <property type="entry name" value="HTH-type_TetR-like_transc_reg"/>
</dbReference>
<comment type="caution">
    <text evidence="5">The sequence shown here is derived from an EMBL/GenBank/DDBJ whole genome shotgun (WGS) entry which is preliminary data.</text>
</comment>
<evidence type="ECO:0000313" key="6">
    <source>
        <dbReference type="Proteomes" id="UP000093796"/>
    </source>
</evidence>